<dbReference type="Pfam" id="PF05380">
    <property type="entry name" value="Peptidase_A17"/>
    <property type="match status" value="1"/>
</dbReference>
<reference evidence="2" key="1">
    <citation type="submission" date="2020-07" db="EMBL/GenBank/DDBJ databases">
        <title>Multicomponent nature underlies the extraordinary mechanical properties of spider dragline silk.</title>
        <authorList>
            <person name="Kono N."/>
            <person name="Nakamura H."/>
            <person name="Mori M."/>
            <person name="Yoshida Y."/>
            <person name="Ohtoshi R."/>
            <person name="Malay A.D."/>
            <person name="Moran D.A.P."/>
            <person name="Tomita M."/>
            <person name="Numata K."/>
            <person name="Arakawa K."/>
        </authorList>
    </citation>
    <scope>NUCLEOTIDE SEQUENCE</scope>
</reference>
<proteinExistence type="predicted"/>
<feature type="compositionally biased region" description="Low complexity" evidence="1">
    <location>
        <begin position="166"/>
        <end position="188"/>
    </location>
</feature>
<dbReference type="AlphaFoldDB" id="A0A8X6FC31"/>
<dbReference type="PANTHER" id="PTHR22955:SF77">
    <property type="entry name" value="ASPARTIC PUTATIVE DOMAIN-CONTAINING PROTEIN-RELATED"/>
    <property type="match status" value="1"/>
</dbReference>
<dbReference type="EMBL" id="BMAO01021501">
    <property type="protein sequence ID" value="GFQ74999.1"/>
    <property type="molecule type" value="Genomic_DNA"/>
</dbReference>
<gene>
    <name evidence="2" type="primary">AVEN_91261_1</name>
    <name evidence="2" type="ORF">TNCT_683151</name>
</gene>
<keyword evidence="3" id="KW-1185">Reference proteome</keyword>
<sequence>MLRQSTVDRNTTAKSRFKLLVSKTKVTPVKQVSIPRLELCGADLRSELFRLVLCTLKRYTFDVFAWTDSKIVLFWLSSHSHKWKTFVANRTSEIMEVLPTKHWRHVPFKESPTDIASRGIDSKCLPDCMLWWKGPPWLRLETFGWPKTESSFDEASDVWGKSVGCSSKPSSGELGSSGHSSSSSSPTH</sequence>
<feature type="region of interest" description="Disordered" evidence="1">
    <location>
        <begin position="150"/>
        <end position="188"/>
    </location>
</feature>
<dbReference type="PANTHER" id="PTHR22955">
    <property type="entry name" value="RETROTRANSPOSON"/>
    <property type="match status" value="1"/>
</dbReference>
<dbReference type="OrthoDB" id="8036689at2759"/>
<evidence type="ECO:0000256" key="1">
    <source>
        <dbReference type="SAM" id="MobiDB-lite"/>
    </source>
</evidence>
<evidence type="ECO:0000313" key="3">
    <source>
        <dbReference type="Proteomes" id="UP000887116"/>
    </source>
</evidence>
<accession>A0A8X6FC31</accession>
<name>A0A8X6FC31_TRICU</name>
<evidence type="ECO:0000313" key="2">
    <source>
        <dbReference type="EMBL" id="GFQ74999.1"/>
    </source>
</evidence>
<dbReference type="InterPro" id="IPR008042">
    <property type="entry name" value="Retrotrans_Pao"/>
</dbReference>
<protein>
    <submittedName>
        <fullName evidence="2">Uncharacterized protein</fullName>
    </submittedName>
</protein>
<organism evidence="2 3">
    <name type="scientific">Trichonephila clavata</name>
    <name type="common">Joro spider</name>
    <name type="synonym">Nephila clavata</name>
    <dbReference type="NCBI Taxonomy" id="2740835"/>
    <lineage>
        <taxon>Eukaryota</taxon>
        <taxon>Metazoa</taxon>
        <taxon>Ecdysozoa</taxon>
        <taxon>Arthropoda</taxon>
        <taxon>Chelicerata</taxon>
        <taxon>Arachnida</taxon>
        <taxon>Araneae</taxon>
        <taxon>Araneomorphae</taxon>
        <taxon>Entelegynae</taxon>
        <taxon>Araneoidea</taxon>
        <taxon>Nephilidae</taxon>
        <taxon>Trichonephila</taxon>
    </lineage>
</organism>
<comment type="caution">
    <text evidence="2">The sequence shown here is derived from an EMBL/GenBank/DDBJ whole genome shotgun (WGS) entry which is preliminary data.</text>
</comment>
<dbReference type="Proteomes" id="UP000887116">
    <property type="component" value="Unassembled WGS sequence"/>
</dbReference>